<dbReference type="AlphaFoldDB" id="A0A3D8R088"/>
<feature type="domain" description="NAD(P)-binding" evidence="1">
    <location>
        <begin position="27"/>
        <end position="335"/>
    </location>
</feature>
<sequence length="358" mass="40322">MHLPHPSSLLPPKFTHCQPRPDVRNILITGGAGFIGSWLAYMFASVYPDSYKIIIFDNLEYCASTKNLAFLAEYKDSASFVKGDIACEEQVFSCLKTHKIDTIFHLAAQTHVDASFTDPYAFTRANVLGTQTLLEACSKVGTVKRFYHMSTDEVYGELMPFARNHVESDPLAPTNPYSATKAAAEMLVQAYAKTYKLQTVILRPNNIFGPCQYPEKIIPKFLMLLKHGQKMTLHRGSGLYSRCYLYVTDAANAMNIIFHRGEEGGIYNISSRDEITNARVCESLFSLVGRQRDGCVWDWIQDVPGRLSHDRAYGVDSSRLESLGWKQEVEFDKGLGATASWYMRFGEDWWTGLGAKDI</sequence>
<dbReference type="PANTHER" id="PTHR43000">
    <property type="entry name" value="DTDP-D-GLUCOSE 4,6-DEHYDRATASE-RELATED"/>
    <property type="match status" value="1"/>
</dbReference>
<dbReference type="InterPro" id="IPR016040">
    <property type="entry name" value="NAD(P)-bd_dom"/>
</dbReference>
<accession>A0A3D8R088</accession>
<dbReference type="EMBL" id="PVWQ01000012">
    <property type="protein sequence ID" value="RDW67473.1"/>
    <property type="molecule type" value="Genomic_DNA"/>
</dbReference>
<evidence type="ECO:0000313" key="2">
    <source>
        <dbReference type="EMBL" id="RDW67473.1"/>
    </source>
</evidence>
<dbReference type="FunFam" id="3.40.50.720:FF:000304">
    <property type="entry name" value="UDP-glucose 4,6-dehydratase"/>
    <property type="match status" value="1"/>
</dbReference>
<reference evidence="2 3" key="1">
    <citation type="journal article" date="2018" name="IMA Fungus">
        <title>IMA Genome-F 9: Draft genome sequence of Annulohypoxylon stygium, Aspergillus mulundensis, Berkeleyomyces basicola (syn. Thielaviopsis basicola), Ceratocystis smalleyi, two Cercospora beticola strains, Coleophoma cylindrospora, Fusarium fracticaudum, Phialophora cf. hyalina, and Morchella septimelata.</title>
        <authorList>
            <person name="Wingfield B.D."/>
            <person name="Bills G.F."/>
            <person name="Dong Y."/>
            <person name="Huang W."/>
            <person name="Nel W.J."/>
            <person name="Swalarsk-Parry B.S."/>
            <person name="Vaghefi N."/>
            <person name="Wilken P.M."/>
            <person name="An Z."/>
            <person name="de Beer Z.W."/>
            <person name="De Vos L."/>
            <person name="Chen L."/>
            <person name="Duong T.A."/>
            <person name="Gao Y."/>
            <person name="Hammerbacher A."/>
            <person name="Kikkert J.R."/>
            <person name="Li Y."/>
            <person name="Li H."/>
            <person name="Li K."/>
            <person name="Li Q."/>
            <person name="Liu X."/>
            <person name="Ma X."/>
            <person name="Naidoo K."/>
            <person name="Pethybridge S.J."/>
            <person name="Sun J."/>
            <person name="Steenkamp E.T."/>
            <person name="van der Nest M.A."/>
            <person name="van Wyk S."/>
            <person name="Wingfield M.J."/>
            <person name="Xiong C."/>
            <person name="Yue Q."/>
            <person name="Zhang X."/>
        </authorList>
    </citation>
    <scope>NUCLEOTIDE SEQUENCE [LARGE SCALE GENOMIC DNA]</scope>
    <source>
        <strain evidence="2 3">DSM 5745</strain>
    </source>
</reference>
<protein>
    <recommendedName>
        <fullName evidence="1">NAD(P)-binding domain-containing protein</fullName>
    </recommendedName>
</protein>
<keyword evidence="3" id="KW-1185">Reference proteome</keyword>
<dbReference type="GeneID" id="38119709"/>
<proteinExistence type="predicted"/>
<comment type="caution">
    <text evidence="2">The sequence shown here is derived from an EMBL/GenBank/DDBJ whole genome shotgun (WGS) entry which is preliminary data.</text>
</comment>
<dbReference type="Gene3D" id="3.40.50.720">
    <property type="entry name" value="NAD(P)-binding Rossmann-like Domain"/>
    <property type="match status" value="1"/>
</dbReference>
<dbReference type="GO" id="GO:0009225">
    <property type="term" value="P:nucleotide-sugar metabolic process"/>
    <property type="evidence" value="ECO:0007669"/>
    <property type="project" value="UniProtKB-ARBA"/>
</dbReference>
<dbReference type="Proteomes" id="UP000256690">
    <property type="component" value="Unassembled WGS sequence"/>
</dbReference>
<organism evidence="2 3">
    <name type="scientific">Aspergillus mulundensis</name>
    <dbReference type="NCBI Taxonomy" id="1810919"/>
    <lineage>
        <taxon>Eukaryota</taxon>
        <taxon>Fungi</taxon>
        <taxon>Dikarya</taxon>
        <taxon>Ascomycota</taxon>
        <taxon>Pezizomycotina</taxon>
        <taxon>Eurotiomycetes</taxon>
        <taxon>Eurotiomycetidae</taxon>
        <taxon>Eurotiales</taxon>
        <taxon>Aspergillaceae</taxon>
        <taxon>Aspergillus</taxon>
        <taxon>Aspergillus subgen. Nidulantes</taxon>
    </lineage>
</organism>
<dbReference type="Gene3D" id="3.90.25.10">
    <property type="entry name" value="UDP-galactose 4-epimerase, domain 1"/>
    <property type="match status" value="1"/>
</dbReference>
<dbReference type="InterPro" id="IPR036291">
    <property type="entry name" value="NAD(P)-bd_dom_sf"/>
</dbReference>
<dbReference type="RefSeq" id="XP_026600441.1">
    <property type="nucleotide sequence ID" value="XM_026751355.1"/>
</dbReference>
<evidence type="ECO:0000313" key="3">
    <source>
        <dbReference type="Proteomes" id="UP000256690"/>
    </source>
</evidence>
<gene>
    <name evidence="2" type="ORF">DSM5745_09339</name>
</gene>
<dbReference type="OrthoDB" id="331544at2759"/>
<dbReference type="STRING" id="1810919.A0A3D8R088"/>
<dbReference type="Pfam" id="PF16363">
    <property type="entry name" value="GDP_Man_Dehyd"/>
    <property type="match status" value="1"/>
</dbReference>
<evidence type="ECO:0000259" key="1">
    <source>
        <dbReference type="Pfam" id="PF16363"/>
    </source>
</evidence>
<name>A0A3D8R088_9EURO</name>
<dbReference type="SUPFAM" id="SSF51735">
    <property type="entry name" value="NAD(P)-binding Rossmann-fold domains"/>
    <property type="match status" value="1"/>
</dbReference>